<dbReference type="PROSITE" id="PS50995">
    <property type="entry name" value="HTH_MARR_2"/>
    <property type="match status" value="1"/>
</dbReference>
<dbReference type="Pfam" id="PF12802">
    <property type="entry name" value="MarR_2"/>
    <property type="match status" value="1"/>
</dbReference>
<dbReference type="PRINTS" id="PR00598">
    <property type="entry name" value="HTHMARR"/>
</dbReference>
<keyword evidence="2" id="KW-0238">DNA-binding</keyword>
<sequence length="158" mass="18010">MMNQFEFHLNDLLTRVYRSVELMEEQMLRSSKNLNLSINEIHLLEAVDGGKNEESGRSISELSSRMGIRLPSVTAAVNKLAAKGYVEKRKAESDGRVVYVYLTKLGRKADLAHRYFHKKMVSSISASLTEEEKSAMLKGMEKLSRFFDDNLKKKEGHP</sequence>
<dbReference type="PANTHER" id="PTHR42756:SF1">
    <property type="entry name" value="TRANSCRIPTIONAL REPRESSOR OF EMRAB OPERON"/>
    <property type="match status" value="1"/>
</dbReference>
<evidence type="ECO:0000313" key="5">
    <source>
        <dbReference type="EMBL" id="RAQ29187.1"/>
    </source>
</evidence>
<keyword evidence="6" id="KW-1185">Reference proteome</keyword>
<evidence type="ECO:0000259" key="4">
    <source>
        <dbReference type="PROSITE" id="PS50995"/>
    </source>
</evidence>
<name>A0A328UBM9_9FIRM</name>
<dbReference type="InterPro" id="IPR000835">
    <property type="entry name" value="HTH_MarR-typ"/>
</dbReference>
<comment type="caution">
    <text evidence="5">The sequence shown here is derived from an EMBL/GenBank/DDBJ whole genome shotgun (WGS) entry which is preliminary data.</text>
</comment>
<dbReference type="EMBL" id="QLYR01000003">
    <property type="protein sequence ID" value="RAQ29187.1"/>
    <property type="molecule type" value="Genomic_DNA"/>
</dbReference>
<dbReference type="SUPFAM" id="SSF46785">
    <property type="entry name" value="Winged helix' DNA-binding domain"/>
    <property type="match status" value="1"/>
</dbReference>
<dbReference type="AlphaFoldDB" id="A0A328UBM9"/>
<dbReference type="GO" id="GO:0003677">
    <property type="term" value="F:DNA binding"/>
    <property type="evidence" value="ECO:0007669"/>
    <property type="project" value="UniProtKB-KW"/>
</dbReference>
<dbReference type="Proteomes" id="UP000249377">
    <property type="component" value="Unassembled WGS sequence"/>
</dbReference>
<evidence type="ECO:0000256" key="3">
    <source>
        <dbReference type="ARBA" id="ARBA00023163"/>
    </source>
</evidence>
<protein>
    <submittedName>
        <fullName evidence="5">MarR family transcriptional regulator</fullName>
    </submittedName>
</protein>
<gene>
    <name evidence="5" type="ORF">DPQ25_06770</name>
</gene>
<evidence type="ECO:0000256" key="1">
    <source>
        <dbReference type="ARBA" id="ARBA00023015"/>
    </source>
</evidence>
<proteinExistence type="predicted"/>
<dbReference type="InterPro" id="IPR036390">
    <property type="entry name" value="WH_DNA-bd_sf"/>
</dbReference>
<reference evidence="5 6" key="1">
    <citation type="submission" date="2018-06" db="EMBL/GenBank/DDBJ databases">
        <title>Noncontiguous genome sequence of Ruminococcaceae bacterium ASD2818.</title>
        <authorList>
            <person name="Chaplin A.V."/>
            <person name="Sokolova S.R."/>
            <person name="Kochetkova T.O."/>
            <person name="Goltsov A.Y."/>
            <person name="Trofimov D.Y."/>
            <person name="Efimov B.A."/>
        </authorList>
    </citation>
    <scope>NUCLEOTIDE SEQUENCE [LARGE SCALE GENOMIC DNA]</scope>
    <source>
        <strain evidence="5 6">ASD2818</strain>
    </source>
</reference>
<feature type="domain" description="HTH marR-type" evidence="4">
    <location>
        <begin position="6"/>
        <end position="145"/>
    </location>
</feature>
<accession>A0A328UBM9</accession>
<evidence type="ECO:0000256" key="2">
    <source>
        <dbReference type="ARBA" id="ARBA00023125"/>
    </source>
</evidence>
<organism evidence="5 6">
    <name type="scientific">Hydrogeniiclostridium mannosilyticum</name>
    <dbReference type="NCBI Taxonomy" id="2764322"/>
    <lineage>
        <taxon>Bacteria</taxon>
        <taxon>Bacillati</taxon>
        <taxon>Bacillota</taxon>
        <taxon>Clostridia</taxon>
        <taxon>Eubacteriales</taxon>
        <taxon>Acutalibacteraceae</taxon>
        <taxon>Hydrogeniiclostridium</taxon>
    </lineage>
</organism>
<dbReference type="CDD" id="cd00090">
    <property type="entry name" value="HTH_ARSR"/>
    <property type="match status" value="1"/>
</dbReference>
<dbReference type="GO" id="GO:0003700">
    <property type="term" value="F:DNA-binding transcription factor activity"/>
    <property type="evidence" value="ECO:0007669"/>
    <property type="project" value="InterPro"/>
</dbReference>
<dbReference type="InterPro" id="IPR036388">
    <property type="entry name" value="WH-like_DNA-bd_sf"/>
</dbReference>
<dbReference type="InterPro" id="IPR011991">
    <property type="entry name" value="ArsR-like_HTH"/>
</dbReference>
<dbReference type="Gene3D" id="1.10.10.10">
    <property type="entry name" value="Winged helix-like DNA-binding domain superfamily/Winged helix DNA-binding domain"/>
    <property type="match status" value="1"/>
</dbReference>
<dbReference type="SMART" id="SM00347">
    <property type="entry name" value="HTH_MARR"/>
    <property type="match status" value="1"/>
</dbReference>
<keyword evidence="1" id="KW-0805">Transcription regulation</keyword>
<dbReference type="RefSeq" id="WP_112332418.1">
    <property type="nucleotide sequence ID" value="NZ_QLYR01000003.1"/>
</dbReference>
<keyword evidence="3" id="KW-0804">Transcription</keyword>
<evidence type="ECO:0000313" key="6">
    <source>
        <dbReference type="Proteomes" id="UP000249377"/>
    </source>
</evidence>
<dbReference type="PANTHER" id="PTHR42756">
    <property type="entry name" value="TRANSCRIPTIONAL REGULATOR, MARR"/>
    <property type="match status" value="1"/>
</dbReference>